<dbReference type="AlphaFoldDB" id="A0A5N5T6Q4"/>
<dbReference type="InterPro" id="IPR036291">
    <property type="entry name" value="NAD(P)-bd_dom_sf"/>
</dbReference>
<dbReference type="Pfam" id="PF13561">
    <property type="entry name" value="adh_short_C2"/>
    <property type="match status" value="1"/>
</dbReference>
<dbReference type="GO" id="GO:0005997">
    <property type="term" value="P:xylulose metabolic process"/>
    <property type="evidence" value="ECO:0007669"/>
    <property type="project" value="TreeGrafter"/>
</dbReference>
<dbReference type="InterPro" id="IPR002347">
    <property type="entry name" value="SDR_fam"/>
</dbReference>
<dbReference type="PRINTS" id="PR00081">
    <property type="entry name" value="GDHRDH"/>
</dbReference>
<gene>
    <name evidence="5" type="primary">DCXR_1</name>
    <name evidence="5" type="ORF">Anas_11498</name>
</gene>
<name>A0A5N5T6Q4_9CRUS</name>
<dbReference type="GO" id="GO:0006006">
    <property type="term" value="P:glucose metabolic process"/>
    <property type="evidence" value="ECO:0007669"/>
    <property type="project" value="TreeGrafter"/>
</dbReference>
<evidence type="ECO:0000256" key="1">
    <source>
        <dbReference type="ARBA" id="ARBA00006484"/>
    </source>
</evidence>
<dbReference type="PRINTS" id="PR00080">
    <property type="entry name" value="SDRFAMILY"/>
</dbReference>
<evidence type="ECO:0000256" key="2">
    <source>
        <dbReference type="ARBA" id="ARBA00011881"/>
    </source>
</evidence>
<protein>
    <submittedName>
        <fullName evidence="5">L-xylulose reductase</fullName>
    </submittedName>
</protein>
<dbReference type="PROSITE" id="PS00061">
    <property type="entry name" value="ADH_SHORT"/>
    <property type="match status" value="1"/>
</dbReference>
<keyword evidence="3" id="KW-0521">NADP</keyword>
<dbReference type="SUPFAM" id="SSF51735">
    <property type="entry name" value="NAD(P)-binding Rossmann-fold domains"/>
    <property type="match status" value="1"/>
</dbReference>
<dbReference type="InterPro" id="IPR051737">
    <property type="entry name" value="L-xylulose/Carbonyl_redctase"/>
</dbReference>
<dbReference type="GO" id="GO:0004090">
    <property type="term" value="F:carbonyl reductase (NADPH) activity"/>
    <property type="evidence" value="ECO:0007669"/>
    <property type="project" value="TreeGrafter"/>
</dbReference>
<evidence type="ECO:0000256" key="3">
    <source>
        <dbReference type="ARBA" id="ARBA00022857"/>
    </source>
</evidence>
<dbReference type="PANTHER" id="PTHR44252">
    <property type="entry name" value="D-ERYTHRULOSE REDUCTASE"/>
    <property type="match status" value="1"/>
</dbReference>
<evidence type="ECO:0000313" key="6">
    <source>
        <dbReference type="Proteomes" id="UP000326759"/>
    </source>
</evidence>
<dbReference type="InterPro" id="IPR020904">
    <property type="entry name" value="Sc_DH/Rdtase_CS"/>
</dbReference>
<organism evidence="5 6">
    <name type="scientific">Armadillidium nasatum</name>
    <dbReference type="NCBI Taxonomy" id="96803"/>
    <lineage>
        <taxon>Eukaryota</taxon>
        <taxon>Metazoa</taxon>
        <taxon>Ecdysozoa</taxon>
        <taxon>Arthropoda</taxon>
        <taxon>Crustacea</taxon>
        <taxon>Multicrustacea</taxon>
        <taxon>Malacostraca</taxon>
        <taxon>Eumalacostraca</taxon>
        <taxon>Peracarida</taxon>
        <taxon>Isopoda</taxon>
        <taxon>Oniscidea</taxon>
        <taxon>Crinocheta</taxon>
        <taxon>Armadillidiidae</taxon>
        <taxon>Armadillidium</taxon>
    </lineage>
</organism>
<dbReference type="OrthoDB" id="1393670at2759"/>
<keyword evidence="4" id="KW-0560">Oxidoreductase</keyword>
<dbReference type="FunFam" id="3.40.50.720:FF:000214">
    <property type="entry name" value="L-xylulose reductase"/>
    <property type="match status" value="1"/>
</dbReference>
<dbReference type="PANTHER" id="PTHR44252:SF3">
    <property type="entry name" value="D-ERYTHRULOSE REDUCTASE-RELATED"/>
    <property type="match status" value="1"/>
</dbReference>
<comment type="caution">
    <text evidence="5">The sequence shown here is derived from an EMBL/GenBank/DDBJ whole genome shotgun (WGS) entry which is preliminary data.</text>
</comment>
<dbReference type="Proteomes" id="UP000326759">
    <property type="component" value="Unassembled WGS sequence"/>
</dbReference>
<comment type="subunit">
    <text evidence="2">Homotetramer.</text>
</comment>
<accession>A0A5N5T6Q4</accession>
<dbReference type="Gene3D" id="3.40.50.720">
    <property type="entry name" value="NAD(P)-binding Rossmann-like Domain"/>
    <property type="match status" value="1"/>
</dbReference>
<keyword evidence="6" id="KW-1185">Reference proteome</keyword>
<dbReference type="EMBL" id="SEYY01008378">
    <property type="protein sequence ID" value="KAB7502172.1"/>
    <property type="molecule type" value="Genomic_DNA"/>
</dbReference>
<reference evidence="5 6" key="1">
    <citation type="journal article" date="2019" name="PLoS Biol.">
        <title>Sex chromosomes control vertical transmission of feminizing Wolbachia symbionts in an isopod.</title>
        <authorList>
            <person name="Becking T."/>
            <person name="Chebbi M.A."/>
            <person name="Giraud I."/>
            <person name="Moumen B."/>
            <person name="Laverre T."/>
            <person name="Caubet Y."/>
            <person name="Peccoud J."/>
            <person name="Gilbert C."/>
            <person name="Cordaux R."/>
        </authorList>
    </citation>
    <scope>NUCLEOTIDE SEQUENCE [LARGE SCALE GENOMIC DNA]</scope>
    <source>
        <strain evidence="5">ANa2</strain>
        <tissue evidence="5">Whole body excluding digestive tract and cuticle</tissue>
    </source>
</reference>
<proteinExistence type="inferred from homology"/>
<evidence type="ECO:0000256" key="4">
    <source>
        <dbReference type="ARBA" id="ARBA00023002"/>
    </source>
</evidence>
<dbReference type="GO" id="GO:0050038">
    <property type="term" value="F:L-xylulose reductase (NADPH) activity"/>
    <property type="evidence" value="ECO:0007669"/>
    <property type="project" value="TreeGrafter"/>
</dbReference>
<comment type="similarity">
    <text evidence="1">Belongs to the short-chain dehydrogenases/reductases (SDR) family.</text>
</comment>
<sequence>MEKFQGKRALVTGASSGIGRGIALKLASLGAEVFAVARSEEALKSLEKEHSNIKTFQLDLTDWDKTRKTIESILPIHLLINNAGMNLLAPVLEATPEDFDYSFNLNVKAVMNATQVVTKDLISRKQGGRVVNISSIAGQRAIQNHLIYCSTKAAIDMLTKCFALELGPHNIRVNAVSPTVVLTELGRRGWSDPVKANAVKARIPQGRFVEVEEVVNVVIYLLSDESDMINGHSLPIEGGLLIS</sequence>
<evidence type="ECO:0000313" key="5">
    <source>
        <dbReference type="EMBL" id="KAB7502172.1"/>
    </source>
</evidence>